<dbReference type="InterPro" id="IPR012338">
    <property type="entry name" value="Beta-lactam/transpept-like"/>
</dbReference>
<protein>
    <submittedName>
        <fullName evidence="17">Transglycosylase domain-containing protein</fullName>
        <ecNumber evidence="17">2.4.-.-</ecNumber>
    </submittedName>
</protein>
<sequence>MKQIIGFITIILMTLILVGVQNAIANEWHQTTTMKSSLEDSIELSAPNNKNPILLTDRNGKIFSEEYVEWRDPLPLDSIPMFLQQLFLMSEDQGFFDHRGYDIAAIVRAFAVNAAADDVQQGASTITQQVVRMRFLSTEKTYERKFKELLYAAELEKQSSKEEILESYLNEMYFGNRVYGVGAAATYYFNRPLGELSEAEMAFIAAIPNNPSLYDPLRHFDRTKKRQERLIDVLQKNGVITEEESSNYKATPIELTIKKKAGNFAMYSSFVFNELTELIGEVEGYHAKLKNAASEDEKRSLHEQLRNRVADVSSNGLIIETALSSEKQRHDETALNAILRADGLQAGAVVIDNETREVVSVYGGKEYRKSDFNRAFQAIRQPGSAIKPILVYAPFFESGPYHANTPIDSSPICIGSYCPTNIGGYVYGMTTAMEAFRHSHNTAAVRLLRRVGIENAFHFTKPFNFQHVTESDYTYAAALGGFQHGVTPYELSSSYSSFIDGTFKPARSIRQVKDREGNVLYEWKDTTVDVWSSSTVSTIRDLMKDVVLNGTGRGISYTTSYTGAKTGTTDHYKDLWVAGLNDHYTTAVWIGYDQPTPIKRYSDQKIHIRAFSSLLQD</sequence>
<reference evidence="18" key="1">
    <citation type="journal article" date="2019" name="Int. J. Syst. Evol. Microbiol.">
        <title>The Global Catalogue of Microorganisms (GCM) 10K type strain sequencing project: providing services to taxonomists for standard genome sequencing and annotation.</title>
        <authorList>
            <consortium name="The Broad Institute Genomics Platform"/>
            <consortium name="The Broad Institute Genome Sequencing Center for Infectious Disease"/>
            <person name="Wu L."/>
            <person name="Ma J."/>
        </authorList>
    </citation>
    <scope>NUCLEOTIDE SEQUENCE [LARGE SCALE GENOMIC DNA]</scope>
    <source>
        <strain evidence="18">CCUG 53915</strain>
    </source>
</reference>
<dbReference type="SUPFAM" id="SSF53955">
    <property type="entry name" value="Lysozyme-like"/>
    <property type="match status" value="1"/>
</dbReference>
<evidence type="ECO:0000256" key="5">
    <source>
        <dbReference type="ARBA" id="ARBA00022676"/>
    </source>
</evidence>
<feature type="domain" description="Penicillin-binding protein transpeptidase" evidence="15">
    <location>
        <begin position="347"/>
        <end position="593"/>
    </location>
</feature>
<dbReference type="EMBL" id="JBHTLT010000046">
    <property type="protein sequence ID" value="MFD1205448.1"/>
    <property type="molecule type" value="Genomic_DNA"/>
</dbReference>
<evidence type="ECO:0000256" key="4">
    <source>
        <dbReference type="ARBA" id="ARBA00022670"/>
    </source>
</evidence>
<evidence type="ECO:0000259" key="16">
    <source>
        <dbReference type="Pfam" id="PF00912"/>
    </source>
</evidence>
<evidence type="ECO:0000256" key="6">
    <source>
        <dbReference type="ARBA" id="ARBA00022679"/>
    </source>
</evidence>
<evidence type="ECO:0000256" key="14">
    <source>
        <dbReference type="ARBA" id="ARBA00049902"/>
    </source>
</evidence>
<dbReference type="EC" id="2.4.-.-" evidence="17"/>
<evidence type="ECO:0000256" key="7">
    <source>
        <dbReference type="ARBA" id="ARBA00022801"/>
    </source>
</evidence>
<comment type="subcellular location">
    <subcellularLocation>
        <location evidence="1">Cell membrane</location>
    </subcellularLocation>
</comment>
<dbReference type="InterPro" id="IPR001264">
    <property type="entry name" value="Glyco_trans_51"/>
</dbReference>
<gene>
    <name evidence="17" type="ORF">ACFQ38_10095</name>
</gene>
<keyword evidence="8" id="KW-0133">Cell shape</keyword>
<keyword evidence="9" id="KW-0573">Peptidoglycan synthesis</keyword>
<proteinExistence type="predicted"/>
<dbReference type="InterPro" id="IPR050396">
    <property type="entry name" value="Glycosyltr_51/Transpeptidase"/>
</dbReference>
<comment type="catalytic activity">
    <reaction evidence="13">
        <text>Preferential cleavage: (Ac)2-L-Lys-D-Ala-|-D-Ala. Also transpeptidation of peptidyl-alanyl moieties that are N-acyl substituents of D-alanine.</text>
        <dbReference type="EC" id="3.4.16.4"/>
    </reaction>
</comment>
<evidence type="ECO:0000256" key="10">
    <source>
        <dbReference type="ARBA" id="ARBA00023136"/>
    </source>
</evidence>
<keyword evidence="12" id="KW-0961">Cell wall biogenesis/degradation</keyword>
<keyword evidence="6 17" id="KW-0808">Transferase</keyword>
<dbReference type="RefSeq" id="WP_381480620.1">
    <property type="nucleotide sequence ID" value="NZ_JBHTLT010000046.1"/>
</dbReference>
<dbReference type="Gene3D" id="3.40.710.10">
    <property type="entry name" value="DD-peptidase/beta-lactamase superfamily"/>
    <property type="match status" value="1"/>
</dbReference>
<organism evidence="17 18">
    <name type="scientific">Sporosarcina contaminans</name>
    <dbReference type="NCBI Taxonomy" id="633403"/>
    <lineage>
        <taxon>Bacteria</taxon>
        <taxon>Bacillati</taxon>
        <taxon>Bacillota</taxon>
        <taxon>Bacilli</taxon>
        <taxon>Bacillales</taxon>
        <taxon>Caryophanaceae</taxon>
        <taxon>Sporosarcina</taxon>
    </lineage>
</organism>
<keyword evidence="5 17" id="KW-0328">Glycosyltransferase</keyword>
<keyword evidence="10" id="KW-0472">Membrane</keyword>
<evidence type="ECO:0000256" key="9">
    <source>
        <dbReference type="ARBA" id="ARBA00022984"/>
    </source>
</evidence>
<evidence type="ECO:0000256" key="13">
    <source>
        <dbReference type="ARBA" id="ARBA00034000"/>
    </source>
</evidence>
<keyword evidence="7" id="KW-0378">Hydrolase</keyword>
<dbReference type="Proteomes" id="UP001597231">
    <property type="component" value="Unassembled WGS sequence"/>
</dbReference>
<dbReference type="PANTHER" id="PTHR32282:SF11">
    <property type="entry name" value="PENICILLIN-BINDING PROTEIN 1B"/>
    <property type="match status" value="1"/>
</dbReference>
<evidence type="ECO:0000259" key="15">
    <source>
        <dbReference type="Pfam" id="PF00905"/>
    </source>
</evidence>
<evidence type="ECO:0000313" key="17">
    <source>
        <dbReference type="EMBL" id="MFD1205448.1"/>
    </source>
</evidence>
<keyword evidence="3" id="KW-0121">Carboxypeptidase</keyword>
<name>A0ABW3U008_9BACL</name>
<dbReference type="InterPro" id="IPR023346">
    <property type="entry name" value="Lysozyme-like_dom_sf"/>
</dbReference>
<dbReference type="Gene3D" id="1.10.3810.10">
    <property type="entry name" value="Biosynthetic peptidoglycan transglycosylase-like"/>
    <property type="match status" value="1"/>
</dbReference>
<evidence type="ECO:0000256" key="1">
    <source>
        <dbReference type="ARBA" id="ARBA00004236"/>
    </source>
</evidence>
<keyword evidence="11" id="KW-0511">Multifunctional enzyme</keyword>
<comment type="caution">
    <text evidence="17">The sequence shown here is derived from an EMBL/GenBank/DDBJ whole genome shotgun (WGS) entry which is preliminary data.</text>
</comment>
<keyword evidence="2" id="KW-1003">Cell membrane</keyword>
<evidence type="ECO:0000256" key="8">
    <source>
        <dbReference type="ARBA" id="ARBA00022960"/>
    </source>
</evidence>
<evidence type="ECO:0000313" key="18">
    <source>
        <dbReference type="Proteomes" id="UP001597231"/>
    </source>
</evidence>
<dbReference type="SUPFAM" id="SSF56601">
    <property type="entry name" value="beta-lactamase/transpeptidase-like"/>
    <property type="match status" value="1"/>
</dbReference>
<keyword evidence="4" id="KW-0645">Protease</keyword>
<comment type="catalytic activity">
    <reaction evidence="14">
        <text>[GlcNAc-(1-&gt;4)-Mur2Ac(oyl-L-Ala-gamma-D-Glu-L-Lys-D-Ala-D-Ala)](n)-di-trans,octa-cis-undecaprenyl diphosphate + beta-D-GlcNAc-(1-&gt;4)-Mur2Ac(oyl-L-Ala-gamma-D-Glu-L-Lys-D-Ala-D-Ala)-di-trans,octa-cis-undecaprenyl diphosphate = [GlcNAc-(1-&gt;4)-Mur2Ac(oyl-L-Ala-gamma-D-Glu-L-Lys-D-Ala-D-Ala)](n+1)-di-trans,octa-cis-undecaprenyl diphosphate + di-trans,octa-cis-undecaprenyl diphosphate + H(+)</text>
        <dbReference type="Rhea" id="RHEA:23708"/>
        <dbReference type="Rhea" id="RHEA-COMP:9602"/>
        <dbReference type="Rhea" id="RHEA-COMP:9603"/>
        <dbReference type="ChEBI" id="CHEBI:15378"/>
        <dbReference type="ChEBI" id="CHEBI:58405"/>
        <dbReference type="ChEBI" id="CHEBI:60033"/>
        <dbReference type="ChEBI" id="CHEBI:78435"/>
        <dbReference type="EC" id="2.4.99.28"/>
    </reaction>
</comment>
<dbReference type="GO" id="GO:0016757">
    <property type="term" value="F:glycosyltransferase activity"/>
    <property type="evidence" value="ECO:0007669"/>
    <property type="project" value="UniProtKB-KW"/>
</dbReference>
<feature type="domain" description="Glycosyl transferase family 51" evidence="16">
    <location>
        <begin position="63"/>
        <end position="232"/>
    </location>
</feature>
<keyword evidence="18" id="KW-1185">Reference proteome</keyword>
<dbReference type="Pfam" id="PF00912">
    <property type="entry name" value="Transgly"/>
    <property type="match status" value="1"/>
</dbReference>
<dbReference type="InterPro" id="IPR036950">
    <property type="entry name" value="PBP_transglycosylase"/>
</dbReference>
<evidence type="ECO:0000256" key="2">
    <source>
        <dbReference type="ARBA" id="ARBA00022475"/>
    </source>
</evidence>
<evidence type="ECO:0000256" key="12">
    <source>
        <dbReference type="ARBA" id="ARBA00023316"/>
    </source>
</evidence>
<dbReference type="InterPro" id="IPR001460">
    <property type="entry name" value="PCN-bd_Tpept"/>
</dbReference>
<dbReference type="PANTHER" id="PTHR32282">
    <property type="entry name" value="BINDING PROTEIN TRANSPEPTIDASE, PUTATIVE-RELATED"/>
    <property type="match status" value="1"/>
</dbReference>
<evidence type="ECO:0000256" key="3">
    <source>
        <dbReference type="ARBA" id="ARBA00022645"/>
    </source>
</evidence>
<evidence type="ECO:0000256" key="11">
    <source>
        <dbReference type="ARBA" id="ARBA00023268"/>
    </source>
</evidence>
<accession>A0ABW3U008</accession>
<dbReference type="Pfam" id="PF00905">
    <property type="entry name" value="Transpeptidase"/>
    <property type="match status" value="1"/>
</dbReference>